<dbReference type="Proteomes" id="UP000326554">
    <property type="component" value="Unassembled WGS sequence"/>
</dbReference>
<dbReference type="EMBL" id="VYQE01000008">
    <property type="protein sequence ID" value="KAA9005048.1"/>
    <property type="molecule type" value="Genomic_DNA"/>
</dbReference>
<dbReference type="Pfam" id="PF00551">
    <property type="entry name" value="Formyl_trans_N"/>
    <property type="match status" value="1"/>
</dbReference>
<evidence type="ECO:0000259" key="1">
    <source>
        <dbReference type="Pfam" id="PF00551"/>
    </source>
</evidence>
<sequence>MHPLSLRGRVMSHRNLVVFGNKTTTEELIRYLDRHGARPDFLVTLSGEVARVAAISGRSEGLEQLCERLGIGFYACKSYSLKDAGDREFFESFEGGLGLCTGWQRLLPQAVLDRFAGGVFGWHGSCFRFPHGRGRSPLNWSIRLGGSEVWHNCFRYEAGVDTGPVFETRRLEIGPETSIDVLQYLALDHIKSSALALAAAWREGRLEEYLVPQPPGPSVELPKITPEDGGLAFATQRLEELHALVRSCARPFPGAFACIGGRPVLRIWRAERLASGQIAAHPGAEPGRIVDAGSGRLLIAAAEGWMLATDYEELIPPPGTGWAGDKLD</sequence>
<gene>
    <name evidence="3" type="ORF">F3S47_18640</name>
</gene>
<dbReference type="SUPFAM" id="SSF53328">
    <property type="entry name" value="Formyltransferase"/>
    <property type="match status" value="1"/>
</dbReference>
<dbReference type="AlphaFoldDB" id="A0A5J5GAI8"/>
<dbReference type="SUPFAM" id="SSF50486">
    <property type="entry name" value="FMT C-terminal domain-like"/>
    <property type="match status" value="1"/>
</dbReference>
<reference evidence="3 4" key="1">
    <citation type="submission" date="2019-09" db="EMBL/GenBank/DDBJ databases">
        <authorList>
            <person name="Park J.-S."/>
            <person name="Choi H.-J."/>
        </authorList>
    </citation>
    <scope>NUCLEOTIDE SEQUENCE [LARGE SCALE GENOMIC DNA]</scope>
    <source>
        <strain evidence="3 4">176SS1-4</strain>
    </source>
</reference>
<evidence type="ECO:0000313" key="4">
    <source>
        <dbReference type="Proteomes" id="UP000326554"/>
    </source>
</evidence>
<dbReference type="Gene3D" id="3.40.50.12230">
    <property type="match status" value="1"/>
</dbReference>
<dbReference type="Pfam" id="PF02911">
    <property type="entry name" value="Formyl_trans_C"/>
    <property type="match status" value="1"/>
</dbReference>
<name>A0A5J5GAI8_9RHOB</name>
<accession>A0A5J5GAI8</accession>
<dbReference type="InterPro" id="IPR036477">
    <property type="entry name" value="Formyl_transf_N_sf"/>
</dbReference>
<comment type="caution">
    <text evidence="3">The sequence shown here is derived from an EMBL/GenBank/DDBJ whole genome shotgun (WGS) entry which is preliminary data.</text>
</comment>
<dbReference type="InterPro" id="IPR002376">
    <property type="entry name" value="Formyl_transf_N"/>
</dbReference>
<protein>
    <submittedName>
        <fullName evidence="3">Uncharacterized protein</fullName>
    </submittedName>
</protein>
<feature type="domain" description="Formyl transferase N-terminal" evidence="1">
    <location>
        <begin position="90"/>
        <end position="182"/>
    </location>
</feature>
<dbReference type="InterPro" id="IPR005793">
    <property type="entry name" value="Formyl_trans_C"/>
</dbReference>
<keyword evidence="4" id="KW-1185">Reference proteome</keyword>
<proteinExistence type="predicted"/>
<dbReference type="GO" id="GO:0003824">
    <property type="term" value="F:catalytic activity"/>
    <property type="evidence" value="ECO:0007669"/>
    <property type="project" value="InterPro"/>
</dbReference>
<dbReference type="InterPro" id="IPR011034">
    <property type="entry name" value="Formyl_transferase-like_C_sf"/>
</dbReference>
<organism evidence="3 4">
    <name type="scientific">Histidinibacterium aquaticum</name>
    <dbReference type="NCBI Taxonomy" id="2613962"/>
    <lineage>
        <taxon>Bacteria</taxon>
        <taxon>Pseudomonadati</taxon>
        <taxon>Pseudomonadota</taxon>
        <taxon>Alphaproteobacteria</taxon>
        <taxon>Rhodobacterales</taxon>
        <taxon>Paracoccaceae</taxon>
        <taxon>Histidinibacterium</taxon>
    </lineage>
</organism>
<evidence type="ECO:0000313" key="3">
    <source>
        <dbReference type="EMBL" id="KAA9005048.1"/>
    </source>
</evidence>
<evidence type="ECO:0000259" key="2">
    <source>
        <dbReference type="Pfam" id="PF02911"/>
    </source>
</evidence>
<feature type="domain" description="Formyl transferase C-terminal" evidence="2">
    <location>
        <begin position="223"/>
        <end position="308"/>
    </location>
</feature>